<dbReference type="PROSITE" id="PS50294">
    <property type="entry name" value="WD_REPEATS_REGION"/>
    <property type="match status" value="5"/>
</dbReference>
<feature type="repeat" description="WD" evidence="4">
    <location>
        <begin position="558"/>
        <end position="591"/>
    </location>
</feature>
<evidence type="ECO:0000313" key="8">
    <source>
        <dbReference type="Proteomes" id="UP000077671"/>
    </source>
</evidence>
<reference evidence="7" key="1">
    <citation type="submission" date="2016-04" db="EMBL/GenBank/DDBJ databases">
        <authorList>
            <person name="Nguyen H.D."/>
            <person name="Kesanakurti P."/>
            <person name="Cullis J."/>
            <person name="Levesque C.A."/>
            <person name="Hambleton S."/>
        </authorList>
    </citation>
    <scope>NUCLEOTIDE SEQUENCE</scope>
    <source>
        <strain evidence="7">DAOMC 238032</strain>
    </source>
</reference>
<dbReference type="Gene3D" id="2.130.10.10">
    <property type="entry name" value="YVTN repeat-like/Quinoprotein amine dehydrogenase"/>
    <property type="match status" value="2"/>
</dbReference>
<feature type="repeat" description="WD" evidence="4">
    <location>
        <begin position="241"/>
        <end position="282"/>
    </location>
</feature>
<dbReference type="Pfam" id="PF00400">
    <property type="entry name" value="WD40"/>
    <property type="match status" value="6"/>
</dbReference>
<dbReference type="InterPro" id="IPR020472">
    <property type="entry name" value="WD40_PAC1"/>
</dbReference>
<keyword evidence="1 4" id="KW-0853">WD repeat</keyword>
<dbReference type="EMBL" id="CAJHJG010002319">
    <property type="protein sequence ID" value="CAD6919508.1"/>
    <property type="molecule type" value="Genomic_DNA"/>
</dbReference>
<protein>
    <recommendedName>
        <fullName evidence="5">Anaphase-promoting complex subunit 4-like WD40 domain-containing protein</fullName>
    </recommendedName>
</protein>
<comment type="similarity">
    <text evidence="3">Belongs to the WD repeat AIP1 family.</text>
</comment>
<organism evidence="7 8">
    <name type="scientific">Tilletia caries</name>
    <name type="common">wheat bunt fungus</name>
    <dbReference type="NCBI Taxonomy" id="13290"/>
    <lineage>
        <taxon>Eukaryota</taxon>
        <taxon>Fungi</taxon>
        <taxon>Dikarya</taxon>
        <taxon>Basidiomycota</taxon>
        <taxon>Ustilaginomycotina</taxon>
        <taxon>Exobasidiomycetes</taxon>
        <taxon>Tilletiales</taxon>
        <taxon>Tilletiaceae</taxon>
        <taxon>Tilletia</taxon>
    </lineage>
</organism>
<dbReference type="PROSITE" id="PS50082">
    <property type="entry name" value="WD_REPEATS_2"/>
    <property type="match status" value="5"/>
</dbReference>
<evidence type="ECO:0000256" key="4">
    <source>
        <dbReference type="PROSITE-ProRule" id="PRU00221"/>
    </source>
</evidence>
<dbReference type="GO" id="GO:0030042">
    <property type="term" value="P:actin filament depolymerization"/>
    <property type="evidence" value="ECO:0007669"/>
    <property type="project" value="TreeGrafter"/>
</dbReference>
<dbReference type="Proteomes" id="UP000077671">
    <property type="component" value="Unassembled WGS sequence"/>
</dbReference>
<dbReference type="Pfam" id="PF12894">
    <property type="entry name" value="ANAPC4_WD40"/>
    <property type="match status" value="1"/>
</dbReference>
<dbReference type="InterPro" id="IPR036322">
    <property type="entry name" value="WD40_repeat_dom_sf"/>
</dbReference>
<feature type="repeat" description="WD" evidence="4">
    <location>
        <begin position="61"/>
        <end position="102"/>
    </location>
</feature>
<dbReference type="PANTHER" id="PTHR19856">
    <property type="entry name" value="WD-REPEATCONTAINING PROTEIN WDR1"/>
    <property type="match status" value="1"/>
</dbReference>
<evidence type="ECO:0000259" key="5">
    <source>
        <dbReference type="Pfam" id="PF12894"/>
    </source>
</evidence>
<evidence type="ECO:0000256" key="2">
    <source>
        <dbReference type="ARBA" id="ARBA00022737"/>
    </source>
</evidence>
<keyword evidence="2" id="KW-0677">Repeat</keyword>
<dbReference type="PANTHER" id="PTHR19856:SF0">
    <property type="entry name" value="WD REPEAT-CONTAINING PROTEIN 1"/>
    <property type="match status" value="1"/>
</dbReference>
<gene>
    <name evidence="7" type="ORF">A4X03_0g6208</name>
    <name evidence="6" type="ORF">JKIAZH3_G5208</name>
</gene>
<dbReference type="SUPFAM" id="SSF50969">
    <property type="entry name" value="YVTN repeat-like/Quinoprotein amine dehydrogenase"/>
    <property type="match status" value="1"/>
</dbReference>
<evidence type="ECO:0000313" key="6">
    <source>
        <dbReference type="EMBL" id="CAD6919508.1"/>
    </source>
</evidence>
<accession>A0A177U4S8</accession>
<dbReference type="SMART" id="SM00320">
    <property type="entry name" value="WD40"/>
    <property type="match status" value="10"/>
</dbReference>
<dbReference type="FunFam" id="2.130.10.10:FF:000102">
    <property type="entry name" value="Actin-interacting protein 1"/>
    <property type="match status" value="1"/>
</dbReference>
<name>A0A177U4S8_9BASI</name>
<dbReference type="PROSITE" id="PS00678">
    <property type="entry name" value="WD_REPEATS_1"/>
    <property type="match status" value="1"/>
</dbReference>
<sequence length="637" mass="65839">MSATLRALYPANPATTRAQSTKLSSDAQGTTLAYAAGRTAIVRPLPSSSPSSGKVKQTIAYAEHAQPTTVARISPSGNYCASADSGGSVRIWDLLGGEQILKADVRVIAGRLNDLCWDGENQRMIAVGNGREFFGRAFLVDTGSSAGEISGHSKPINAVALKPQRPFRAVTASDDSSLVFYHGVPFKYNATLTTHSRFVQDVSYAPNGERFVSAGSDGKVFVYDGKSGETLFELVGADGAGAAHSGTIFAVDFAQDSKRIVTASADGTVKVWDIDARTLLASFDFNGKNDLGSSNAAGGAGAVAVDQQVGVTWLSGLDGFASVSLGGEINLVSGVGQGSAGSGAKMSKLHGACASITSLVKFTNGLLAGTFDGRVLAYDGQGTASLVQGPRHASAVSALVPGPSNSIISIGMDETLRVIASEGSYASSFPSAGTTGYPKFLSAAGAKGPVFVGTASGIDIFLSLPSSASKTHVPQKYTIASLAASPDTLAVGAEDGKVYLYSYSAGGSSLSEVKQLARQAAISALVFSDDGKLLAVGEGNGKITVYDTADWSVKTSAWTFHTARVQTIQFSPDNTHAISGSLDTHVYVWSVVKPMKRIQVAKAHANGVTAVCWLDDSSFASAGADACIKVWDVKKYQ</sequence>
<dbReference type="SUPFAM" id="SSF50978">
    <property type="entry name" value="WD40 repeat-like"/>
    <property type="match status" value="2"/>
</dbReference>
<dbReference type="AlphaFoldDB" id="A0A177U4S8"/>
<dbReference type="InterPro" id="IPR011044">
    <property type="entry name" value="Quino_amine_DH_bsu"/>
</dbReference>
<dbReference type="InterPro" id="IPR015943">
    <property type="entry name" value="WD40/YVTN_repeat-like_dom_sf"/>
</dbReference>
<evidence type="ECO:0000313" key="7">
    <source>
        <dbReference type="EMBL" id="KAE8252289.1"/>
    </source>
</evidence>
<keyword evidence="9" id="KW-1185">Reference proteome</keyword>
<dbReference type="FunFam" id="2.130.10.10:FF:000167">
    <property type="entry name" value="Actin-interacting protein 1"/>
    <property type="match status" value="1"/>
</dbReference>
<dbReference type="InterPro" id="IPR001680">
    <property type="entry name" value="WD40_rpt"/>
</dbReference>
<dbReference type="Proteomes" id="UP000836402">
    <property type="component" value="Unassembled WGS sequence"/>
</dbReference>
<dbReference type="InterPro" id="IPR019775">
    <property type="entry name" value="WD40_repeat_CS"/>
</dbReference>
<reference evidence="7" key="2">
    <citation type="journal article" date="2019" name="IMA Fungus">
        <title>Genome sequencing and comparison of five Tilletia species to identify candidate genes for the detection of regulated species infecting wheat.</title>
        <authorList>
            <person name="Nguyen H.D.T."/>
            <person name="Sultana T."/>
            <person name="Kesanakurti P."/>
            <person name="Hambleton S."/>
        </authorList>
    </citation>
    <scope>NUCLEOTIDE SEQUENCE</scope>
    <source>
        <strain evidence="7">DAOMC 238032</strain>
    </source>
</reference>
<proteinExistence type="inferred from homology"/>
<dbReference type="InterPro" id="IPR024977">
    <property type="entry name" value="Apc4-like_WD40_dom"/>
</dbReference>
<evidence type="ECO:0000256" key="1">
    <source>
        <dbReference type="ARBA" id="ARBA00022574"/>
    </source>
</evidence>
<evidence type="ECO:0000256" key="3">
    <source>
        <dbReference type="ARBA" id="ARBA00038366"/>
    </source>
</evidence>
<feature type="repeat" description="WD" evidence="4">
    <location>
        <begin position="601"/>
        <end position="637"/>
    </location>
</feature>
<dbReference type="EMBL" id="LWDD02001134">
    <property type="protein sequence ID" value="KAE8252289.1"/>
    <property type="molecule type" value="Genomic_DNA"/>
</dbReference>
<evidence type="ECO:0000313" key="9">
    <source>
        <dbReference type="Proteomes" id="UP000836402"/>
    </source>
</evidence>
<feature type="domain" description="Anaphase-promoting complex subunit 4-like WD40" evidence="5">
    <location>
        <begin position="485"/>
        <end position="553"/>
    </location>
</feature>
<dbReference type="GO" id="GO:0030864">
    <property type="term" value="C:cortical actin cytoskeleton"/>
    <property type="evidence" value="ECO:0007669"/>
    <property type="project" value="TreeGrafter"/>
</dbReference>
<dbReference type="PRINTS" id="PR00320">
    <property type="entry name" value="GPROTEINBRPT"/>
</dbReference>
<reference evidence="6" key="3">
    <citation type="submission" date="2020-10" db="EMBL/GenBank/DDBJ databases">
        <authorList>
            <person name="Sedaghatjoo S."/>
        </authorList>
    </citation>
    <scope>NUCLEOTIDE SEQUENCE</scope>
    <source>
        <strain evidence="6">AZH3</strain>
    </source>
</reference>
<dbReference type="GO" id="GO:0051015">
    <property type="term" value="F:actin filament binding"/>
    <property type="evidence" value="ECO:0007669"/>
    <property type="project" value="TreeGrafter"/>
</dbReference>
<feature type="repeat" description="WD" evidence="4">
    <location>
        <begin position="192"/>
        <end position="233"/>
    </location>
</feature>
<comment type="caution">
    <text evidence="7">The sequence shown here is derived from an EMBL/GenBank/DDBJ whole genome shotgun (WGS) entry which is preliminary data.</text>
</comment>